<evidence type="ECO:0008006" key="5">
    <source>
        <dbReference type="Google" id="ProtNLM"/>
    </source>
</evidence>
<dbReference type="RefSeq" id="WP_074650217.1">
    <property type="nucleotide sequence ID" value="NZ_FOIL01000051.1"/>
</dbReference>
<dbReference type="EMBL" id="FOIL01000051">
    <property type="protein sequence ID" value="SET83778.1"/>
    <property type="molecule type" value="Genomic_DNA"/>
</dbReference>
<organism evidence="3 4">
    <name type="scientific">[Clostridium] aminophilum</name>
    <dbReference type="NCBI Taxonomy" id="1526"/>
    <lineage>
        <taxon>Bacteria</taxon>
        <taxon>Bacillati</taxon>
        <taxon>Bacillota</taxon>
        <taxon>Clostridia</taxon>
        <taxon>Lachnospirales</taxon>
        <taxon>Lachnospiraceae</taxon>
    </lineage>
</organism>
<feature type="transmembrane region" description="Helical" evidence="2">
    <location>
        <begin position="146"/>
        <end position="168"/>
    </location>
</feature>
<keyword evidence="2" id="KW-1133">Transmembrane helix</keyword>
<keyword evidence="4" id="KW-1185">Reference proteome</keyword>
<accession>A0A1I0HKX8</accession>
<sequence length="365" mass="41744">MAQNIDFEAFLKEAEQALEETAQFSRKEEELQTKVEALEKELVGEKKATASAIDTTVQKRRAELEESYDTEAEKIQSLLKKARARREKARNQGIRDRIAEDTEELRENNKELEGKLRDIYRSDRVPVICRTGLYNALYFPRSFGDFVTILAFLLILFAAVPIGVYYLALPEQKTVYLVGIYFAAVVVFGGLYVLIGNMTKNRHMNALKEALKVRGMIRSNQKKIAVIASSIRKEGDDTVYDLEKYDDEIARLEQDLADTMEKKKSALNTFESVTRTIITDEIAGGTKEKIDRLTAELTETEGQLDYTRQVVKDKKISMAERYESYVGREFMTKQRLEALRELIAGGEAANINEAREKYLARTEKK</sequence>
<evidence type="ECO:0000313" key="4">
    <source>
        <dbReference type="Proteomes" id="UP000199820"/>
    </source>
</evidence>
<evidence type="ECO:0000256" key="2">
    <source>
        <dbReference type="SAM" id="Phobius"/>
    </source>
</evidence>
<evidence type="ECO:0000313" key="3">
    <source>
        <dbReference type="EMBL" id="SET83778.1"/>
    </source>
</evidence>
<feature type="transmembrane region" description="Helical" evidence="2">
    <location>
        <begin position="174"/>
        <end position="195"/>
    </location>
</feature>
<dbReference type="Proteomes" id="UP000199820">
    <property type="component" value="Unassembled WGS sequence"/>
</dbReference>
<gene>
    <name evidence="3" type="ORF">SAMN04487771_105110</name>
</gene>
<feature type="coiled-coil region" evidence="1">
    <location>
        <begin position="14"/>
        <end position="122"/>
    </location>
</feature>
<keyword evidence="2" id="KW-0812">Transmembrane</keyword>
<feature type="coiled-coil region" evidence="1">
    <location>
        <begin position="242"/>
        <end position="269"/>
    </location>
</feature>
<reference evidence="3 4" key="1">
    <citation type="submission" date="2016-10" db="EMBL/GenBank/DDBJ databases">
        <authorList>
            <person name="de Groot N.N."/>
        </authorList>
    </citation>
    <scope>NUCLEOTIDE SEQUENCE [LARGE SCALE GENOMIC DNA]</scope>
    <source>
        <strain evidence="3 4">KH1P1</strain>
    </source>
</reference>
<protein>
    <recommendedName>
        <fullName evidence="5">ATPase involved in DNA repair</fullName>
    </recommendedName>
</protein>
<keyword evidence="1" id="KW-0175">Coiled coil</keyword>
<proteinExistence type="predicted"/>
<dbReference type="AlphaFoldDB" id="A0A1I0HKX8"/>
<keyword evidence="2" id="KW-0472">Membrane</keyword>
<evidence type="ECO:0000256" key="1">
    <source>
        <dbReference type="SAM" id="Coils"/>
    </source>
</evidence>
<dbReference type="OrthoDB" id="1935355at2"/>
<dbReference type="eggNOG" id="ENOG502ZDMT">
    <property type="taxonomic scope" value="Bacteria"/>
</dbReference>
<name>A0A1I0HKX8_9FIRM</name>
<dbReference type="STRING" id="1526.SAMN02910262_02034"/>